<comment type="caution">
    <text evidence="1">The sequence shown here is derived from an EMBL/GenBank/DDBJ whole genome shotgun (WGS) entry which is preliminary data.</text>
</comment>
<gene>
    <name evidence="1" type="ORF">NPIL_501381</name>
</gene>
<keyword evidence="2" id="KW-1185">Reference proteome</keyword>
<accession>A0A8X6U8Z9</accession>
<name>A0A8X6U8Z9_NEPPI</name>
<reference evidence="1" key="1">
    <citation type="submission" date="2020-08" db="EMBL/GenBank/DDBJ databases">
        <title>Multicomponent nature underlies the extraordinary mechanical properties of spider dragline silk.</title>
        <authorList>
            <person name="Kono N."/>
            <person name="Nakamura H."/>
            <person name="Mori M."/>
            <person name="Yoshida Y."/>
            <person name="Ohtoshi R."/>
            <person name="Malay A.D."/>
            <person name="Moran D.A.P."/>
            <person name="Tomita M."/>
            <person name="Numata K."/>
            <person name="Arakawa K."/>
        </authorList>
    </citation>
    <scope>NUCLEOTIDE SEQUENCE</scope>
</reference>
<protein>
    <submittedName>
        <fullName evidence="1">Uncharacterized protein</fullName>
    </submittedName>
</protein>
<evidence type="ECO:0000313" key="1">
    <source>
        <dbReference type="EMBL" id="GFU05004.1"/>
    </source>
</evidence>
<dbReference type="AlphaFoldDB" id="A0A8X6U8Z9"/>
<organism evidence="1 2">
    <name type="scientific">Nephila pilipes</name>
    <name type="common">Giant wood spider</name>
    <name type="synonym">Nephila maculata</name>
    <dbReference type="NCBI Taxonomy" id="299642"/>
    <lineage>
        <taxon>Eukaryota</taxon>
        <taxon>Metazoa</taxon>
        <taxon>Ecdysozoa</taxon>
        <taxon>Arthropoda</taxon>
        <taxon>Chelicerata</taxon>
        <taxon>Arachnida</taxon>
        <taxon>Araneae</taxon>
        <taxon>Araneomorphae</taxon>
        <taxon>Entelegynae</taxon>
        <taxon>Araneoidea</taxon>
        <taxon>Nephilidae</taxon>
        <taxon>Nephila</taxon>
    </lineage>
</organism>
<sequence length="108" mass="12313">MESSIINRGVWLRTVHIWIQSCRVTLLLWCAISIVTENLWHGGLSHGKNIKPWRHDAKPSVSLILPRFALRITLRINFTVCSPLLFRVSAGVSGHLTTYNHFVLLKAQ</sequence>
<dbReference type="EMBL" id="BMAW01027979">
    <property type="protein sequence ID" value="GFU05004.1"/>
    <property type="molecule type" value="Genomic_DNA"/>
</dbReference>
<dbReference type="Proteomes" id="UP000887013">
    <property type="component" value="Unassembled WGS sequence"/>
</dbReference>
<evidence type="ECO:0000313" key="2">
    <source>
        <dbReference type="Proteomes" id="UP000887013"/>
    </source>
</evidence>
<proteinExistence type="predicted"/>